<gene>
    <name evidence="1" type="ORF">JMJ77_004344</name>
</gene>
<organism evidence="1 2">
    <name type="scientific">Colletotrichum scovillei</name>
    <dbReference type="NCBI Taxonomy" id="1209932"/>
    <lineage>
        <taxon>Eukaryota</taxon>
        <taxon>Fungi</taxon>
        <taxon>Dikarya</taxon>
        <taxon>Ascomycota</taxon>
        <taxon>Pezizomycotina</taxon>
        <taxon>Sordariomycetes</taxon>
        <taxon>Hypocreomycetidae</taxon>
        <taxon>Glomerellales</taxon>
        <taxon>Glomerellaceae</taxon>
        <taxon>Colletotrichum</taxon>
        <taxon>Colletotrichum acutatum species complex</taxon>
    </lineage>
</organism>
<protein>
    <submittedName>
        <fullName evidence="1">Uncharacterized protein</fullName>
    </submittedName>
</protein>
<dbReference type="EMBL" id="JAESDN010000010">
    <property type="protein sequence ID" value="KAG7044885.1"/>
    <property type="molecule type" value="Genomic_DNA"/>
</dbReference>
<comment type="caution">
    <text evidence="1">The sequence shown here is derived from an EMBL/GenBank/DDBJ whole genome shotgun (WGS) entry which is preliminary data.</text>
</comment>
<name>A0A9P7QWV9_9PEZI</name>
<reference evidence="1" key="1">
    <citation type="submission" date="2021-05" db="EMBL/GenBank/DDBJ databases">
        <title>Comparative genomics of three Colletotrichum scovillei strains and genetic complementation revealed genes involved fungal growth and virulence on chili pepper.</title>
        <authorList>
            <person name="Hsieh D.-K."/>
            <person name="Chuang S.-C."/>
            <person name="Chen C.-Y."/>
            <person name="Chao Y.-T."/>
            <person name="Lu M.-Y.J."/>
            <person name="Lee M.-H."/>
            <person name="Shih M.-C."/>
        </authorList>
    </citation>
    <scope>NUCLEOTIDE SEQUENCE</scope>
    <source>
        <strain evidence="1">Coll-153</strain>
    </source>
</reference>
<sequence length="75" mass="8386">MASYFFGIPPPFAPERKHAITSAGVGVCPAHAARARIVLRRLLWPTKGYGHKQTLQDSSRQGTLGFVWTENFHLH</sequence>
<dbReference type="AlphaFoldDB" id="A0A9P7QWV9"/>
<accession>A0A9P7QWV9</accession>
<keyword evidence="2" id="KW-1185">Reference proteome</keyword>
<evidence type="ECO:0000313" key="1">
    <source>
        <dbReference type="EMBL" id="KAG7044885.1"/>
    </source>
</evidence>
<dbReference type="Proteomes" id="UP000699042">
    <property type="component" value="Unassembled WGS sequence"/>
</dbReference>
<proteinExistence type="predicted"/>
<evidence type="ECO:0000313" key="2">
    <source>
        <dbReference type="Proteomes" id="UP000699042"/>
    </source>
</evidence>